<sequence>MNFSFKLKEPNSDHETLIYFRSFFDHEKKSFIYSTRREDSPQGVGF</sequence>
<dbReference type="EMBL" id="FQYI01000002">
    <property type="protein sequence ID" value="SHI49199.1"/>
    <property type="molecule type" value="Genomic_DNA"/>
</dbReference>
<evidence type="ECO:0000313" key="1">
    <source>
        <dbReference type="EMBL" id="SHI49199.1"/>
    </source>
</evidence>
<name>A0A1M6BKE9_9FLAO</name>
<reference evidence="1 2" key="1">
    <citation type="submission" date="2016-11" db="EMBL/GenBank/DDBJ databases">
        <authorList>
            <person name="Jaros S."/>
            <person name="Januszkiewicz K."/>
            <person name="Wedrychowicz H."/>
        </authorList>
    </citation>
    <scope>NUCLEOTIDE SEQUENCE [LARGE SCALE GENOMIC DNA]</scope>
    <source>
        <strain evidence="1 2">DSM 25479</strain>
    </source>
</reference>
<accession>A0A1M6BKE9</accession>
<keyword evidence="2" id="KW-1185">Reference proteome</keyword>
<proteinExistence type="predicted"/>
<protein>
    <submittedName>
        <fullName evidence="1">Uncharacterized protein</fullName>
    </submittedName>
</protein>
<dbReference type="AlphaFoldDB" id="A0A1M6BKE9"/>
<gene>
    <name evidence="1" type="ORF">SAMN05443429_10238</name>
</gene>
<evidence type="ECO:0000313" key="2">
    <source>
        <dbReference type="Proteomes" id="UP000184335"/>
    </source>
</evidence>
<dbReference type="Proteomes" id="UP000184335">
    <property type="component" value="Unassembled WGS sequence"/>
</dbReference>
<organism evidence="1 2">
    <name type="scientific">Cruoricaptor ignavus</name>
    <dbReference type="NCBI Taxonomy" id="1118202"/>
    <lineage>
        <taxon>Bacteria</taxon>
        <taxon>Pseudomonadati</taxon>
        <taxon>Bacteroidota</taxon>
        <taxon>Flavobacteriia</taxon>
        <taxon>Flavobacteriales</taxon>
        <taxon>Weeksellaceae</taxon>
        <taxon>Cruoricaptor</taxon>
    </lineage>
</organism>